<keyword evidence="8 14" id="KW-1133">Transmembrane helix</keyword>
<dbReference type="GO" id="GO:0070830">
    <property type="term" value="P:bicellular tight junction assembly"/>
    <property type="evidence" value="ECO:0007669"/>
    <property type="project" value="TreeGrafter"/>
</dbReference>
<dbReference type="InterPro" id="IPR010844">
    <property type="entry name" value="Occludin_ELL"/>
</dbReference>
<evidence type="ECO:0000256" key="4">
    <source>
        <dbReference type="ARBA" id="ARBA00022427"/>
    </source>
</evidence>
<keyword evidence="18" id="KW-1185">Reference proteome</keyword>
<evidence type="ECO:0000256" key="6">
    <source>
        <dbReference type="ARBA" id="ARBA00022692"/>
    </source>
</evidence>
<keyword evidence="10 11" id="KW-0472">Membrane</keyword>
<dbReference type="InterPro" id="IPR031176">
    <property type="entry name" value="ELL/occludin"/>
</dbReference>
<dbReference type="PANTHER" id="PTHR23288">
    <property type="entry name" value="OCCLUDIN AND RNA POLYMERASE II ELONGATION FACTOR ELL"/>
    <property type="match status" value="1"/>
</dbReference>
<evidence type="ECO:0000256" key="10">
    <source>
        <dbReference type="ARBA" id="ARBA00023136"/>
    </source>
</evidence>
<feature type="transmembrane region" description="Helical" evidence="14">
    <location>
        <begin position="284"/>
        <end position="308"/>
    </location>
</feature>
<reference evidence="17 18" key="1">
    <citation type="submission" date="2021-04" db="EMBL/GenBank/DDBJ databases">
        <authorList>
            <person name="De Guttry C."/>
            <person name="Zahm M."/>
            <person name="Klopp C."/>
            <person name="Cabau C."/>
            <person name="Louis A."/>
            <person name="Berthelot C."/>
            <person name="Parey E."/>
            <person name="Roest Crollius H."/>
            <person name="Montfort J."/>
            <person name="Robinson-Rechavi M."/>
            <person name="Bucao C."/>
            <person name="Bouchez O."/>
            <person name="Gislard M."/>
            <person name="Lluch J."/>
            <person name="Milhes M."/>
            <person name="Lampietro C."/>
            <person name="Lopez Roques C."/>
            <person name="Donnadieu C."/>
            <person name="Braasch I."/>
            <person name="Desvignes T."/>
            <person name="Postlethwait J."/>
            <person name="Bobe J."/>
            <person name="Wedekind C."/>
            <person name="Guiguen Y."/>
        </authorList>
    </citation>
    <scope>NUCLEOTIDE SEQUENCE [LARGE SCALE GENOMIC DNA]</scope>
    <source>
        <strain evidence="17">Cs_M1</strain>
        <tissue evidence="17">Blood</tissue>
    </source>
</reference>
<comment type="caution">
    <text evidence="17">The sequence shown here is derived from an EMBL/GenBank/DDBJ whole genome shotgun (WGS) entry which is preliminary data.</text>
</comment>
<keyword evidence="4" id="KW-0796">Tight junction</keyword>
<evidence type="ECO:0000256" key="11">
    <source>
        <dbReference type="PROSITE-ProRule" id="PRU00581"/>
    </source>
</evidence>
<dbReference type="EMBL" id="JAGTTL010000021">
    <property type="protein sequence ID" value="KAK6305978.1"/>
    <property type="molecule type" value="Genomic_DNA"/>
</dbReference>
<evidence type="ECO:0000256" key="8">
    <source>
        <dbReference type="ARBA" id="ARBA00022989"/>
    </source>
</evidence>
<keyword evidence="9" id="KW-0175">Coiled coil</keyword>
<feature type="domain" description="OCEL" evidence="16">
    <location>
        <begin position="478"/>
        <end position="589"/>
    </location>
</feature>
<evidence type="ECO:0000259" key="16">
    <source>
        <dbReference type="PROSITE" id="PS51980"/>
    </source>
</evidence>
<keyword evidence="6 11" id="KW-0812">Transmembrane</keyword>
<proteinExistence type="inferred from homology"/>
<keyword evidence="5" id="KW-1003">Cell membrane</keyword>
<comment type="subcellular location">
    <subcellularLocation>
        <location evidence="1">Cell junction</location>
        <location evidence="1">Tight junction</location>
    </subcellularLocation>
    <subcellularLocation>
        <location evidence="2">Cell membrane</location>
        <topology evidence="2">Multi-pass membrane protein</topology>
    </subcellularLocation>
</comment>
<evidence type="ECO:0000256" key="9">
    <source>
        <dbReference type="ARBA" id="ARBA00023054"/>
    </source>
</evidence>
<keyword evidence="7" id="KW-0965">Cell junction</keyword>
<evidence type="ECO:0008006" key="19">
    <source>
        <dbReference type="Google" id="ProtNLM"/>
    </source>
</evidence>
<dbReference type="PANTHER" id="PTHR23288:SF3">
    <property type="entry name" value="MARVEL DOMAIN-CONTAINING PROTEIN 2"/>
    <property type="match status" value="1"/>
</dbReference>
<dbReference type="Proteomes" id="UP001356427">
    <property type="component" value="Unassembled WGS sequence"/>
</dbReference>
<feature type="domain" description="MARVEL" evidence="15">
    <location>
        <begin position="215"/>
        <end position="396"/>
    </location>
</feature>
<dbReference type="GO" id="GO:0005923">
    <property type="term" value="C:bicellular tight junction"/>
    <property type="evidence" value="ECO:0007669"/>
    <property type="project" value="UniProtKB-SubCell"/>
</dbReference>
<evidence type="ECO:0000256" key="5">
    <source>
        <dbReference type="ARBA" id="ARBA00022475"/>
    </source>
</evidence>
<protein>
    <recommendedName>
        <fullName evidence="19">MARVEL domain-containing protein 2</fullName>
    </recommendedName>
</protein>
<feature type="compositionally biased region" description="Pro residues" evidence="13">
    <location>
        <begin position="56"/>
        <end position="73"/>
    </location>
</feature>
<evidence type="ECO:0000256" key="12">
    <source>
        <dbReference type="PROSITE-ProRule" id="PRU01324"/>
    </source>
</evidence>
<feature type="region of interest" description="Disordered" evidence="13">
    <location>
        <begin position="114"/>
        <end position="167"/>
    </location>
</feature>
<name>A0AAN8LAC2_9TELE</name>
<dbReference type="SUPFAM" id="SSF144292">
    <property type="entry name" value="occludin/ELL-like"/>
    <property type="match status" value="1"/>
</dbReference>
<organism evidence="17 18">
    <name type="scientific">Coregonus suidteri</name>
    <dbReference type="NCBI Taxonomy" id="861788"/>
    <lineage>
        <taxon>Eukaryota</taxon>
        <taxon>Metazoa</taxon>
        <taxon>Chordata</taxon>
        <taxon>Craniata</taxon>
        <taxon>Vertebrata</taxon>
        <taxon>Euteleostomi</taxon>
        <taxon>Actinopterygii</taxon>
        <taxon>Neopterygii</taxon>
        <taxon>Teleostei</taxon>
        <taxon>Protacanthopterygii</taxon>
        <taxon>Salmoniformes</taxon>
        <taxon>Salmonidae</taxon>
        <taxon>Coregoninae</taxon>
        <taxon>Coregonus</taxon>
    </lineage>
</organism>
<feature type="transmembrane region" description="Helical" evidence="14">
    <location>
        <begin position="373"/>
        <end position="395"/>
    </location>
</feature>
<dbReference type="GO" id="GO:0031410">
    <property type="term" value="C:cytoplasmic vesicle"/>
    <property type="evidence" value="ECO:0007669"/>
    <property type="project" value="TreeGrafter"/>
</dbReference>
<feature type="compositionally biased region" description="Basic and acidic residues" evidence="13">
    <location>
        <begin position="12"/>
        <end position="21"/>
    </location>
</feature>
<dbReference type="Pfam" id="PF01284">
    <property type="entry name" value="MARVEL"/>
    <property type="match status" value="1"/>
</dbReference>
<evidence type="ECO:0000256" key="13">
    <source>
        <dbReference type="SAM" id="MobiDB-lite"/>
    </source>
</evidence>
<dbReference type="AlphaFoldDB" id="A0AAN8LAC2"/>
<evidence type="ECO:0000256" key="7">
    <source>
        <dbReference type="ARBA" id="ARBA00022949"/>
    </source>
</evidence>
<dbReference type="Gene3D" id="6.10.140.340">
    <property type="match status" value="1"/>
</dbReference>
<dbReference type="Pfam" id="PF07303">
    <property type="entry name" value="Occludin_ELL"/>
    <property type="match status" value="1"/>
</dbReference>
<accession>A0AAN8LAC2</accession>
<dbReference type="PROSITE" id="PS51980">
    <property type="entry name" value="OCEL"/>
    <property type="match status" value="1"/>
</dbReference>
<comment type="similarity">
    <text evidence="3 12">Belongs to the ELL/occludin family.</text>
</comment>
<sequence>MSARGGSSGRFDGVRDAEPHYDQVPVGSLWRDQDPPPPPRSLGVFRGADLAVSSDPLPPPPLPDQPPVGPDFYPPSNGASEHLDNDRAAMDIKPVHRFIPDSVKDFFRGNSIRSSSNKPFSFPPPPSPPLTEKDDLKPGTTRGVPCSPPPSPSLPGSYRDPYGGSGGSYNSRKERDAMLLGVDAIESVSGITFRSAKTYSERVEDYHQRYAYMKSWAGLLRILGCVELLLGAVVFACACAYVHKDNEWFKMFGYSQPQLFGGLGGGAAAYGGSGFSYDGPKTPFVLVVAGLAWIVTVIMLVLGMTMYYRTILLDSSWWPMTECVINLALGVLYMAAAVMYVRDTTRGGLCYIPVFNNGVNGAFCRTEAGQTAAIIFLFVNMIIYFVGAAVCLKLWRHEAARLRREGLAQEMKTIGSSLPISALGGYRTSEQTPLPALQTIPEVLDGHVASPAVPLMMEPEILRGHIPAGHIPKPVIIADYVAKYPTIRTEEERDQYKAVFKDQYAEYKELHAEVQAMAKRFDEMDELMRNLPPRPSSQLEKERINTIVLEYQRKKADPTFLEKRERCEYLKNKLSHIKQKINEYNKCTIVQQQLGKVRS</sequence>
<evidence type="ECO:0000256" key="1">
    <source>
        <dbReference type="ARBA" id="ARBA00004435"/>
    </source>
</evidence>
<evidence type="ECO:0000313" key="17">
    <source>
        <dbReference type="EMBL" id="KAK6305978.1"/>
    </source>
</evidence>
<evidence type="ECO:0000259" key="15">
    <source>
        <dbReference type="PROSITE" id="PS51225"/>
    </source>
</evidence>
<dbReference type="PROSITE" id="PS51225">
    <property type="entry name" value="MARVEL"/>
    <property type="match status" value="1"/>
</dbReference>
<evidence type="ECO:0000256" key="14">
    <source>
        <dbReference type="SAM" id="Phobius"/>
    </source>
</evidence>
<dbReference type="GO" id="GO:0016324">
    <property type="term" value="C:apical plasma membrane"/>
    <property type="evidence" value="ECO:0007669"/>
    <property type="project" value="TreeGrafter"/>
</dbReference>
<evidence type="ECO:0000313" key="18">
    <source>
        <dbReference type="Proteomes" id="UP001356427"/>
    </source>
</evidence>
<dbReference type="InterPro" id="IPR008253">
    <property type="entry name" value="Marvel"/>
</dbReference>
<feature type="transmembrane region" description="Helical" evidence="14">
    <location>
        <begin position="219"/>
        <end position="243"/>
    </location>
</feature>
<feature type="transmembrane region" description="Helical" evidence="14">
    <location>
        <begin position="320"/>
        <end position="341"/>
    </location>
</feature>
<evidence type="ECO:0000256" key="2">
    <source>
        <dbReference type="ARBA" id="ARBA00004651"/>
    </source>
</evidence>
<evidence type="ECO:0000256" key="3">
    <source>
        <dbReference type="ARBA" id="ARBA00009171"/>
    </source>
</evidence>
<gene>
    <name evidence="17" type="ORF">J4Q44_G00229030</name>
</gene>
<feature type="region of interest" description="Disordered" evidence="13">
    <location>
        <begin position="1"/>
        <end position="88"/>
    </location>
</feature>